<dbReference type="Gene3D" id="1.10.287.70">
    <property type="match status" value="1"/>
</dbReference>
<name>A0A9N9FUQ5_9GLOM</name>
<evidence type="ECO:0000256" key="4">
    <source>
        <dbReference type="ARBA" id="ARBA00022989"/>
    </source>
</evidence>
<evidence type="ECO:0000259" key="7">
    <source>
        <dbReference type="Pfam" id="PF00520"/>
    </source>
</evidence>
<feature type="transmembrane region" description="Helical" evidence="6">
    <location>
        <begin position="1067"/>
        <end position="1091"/>
    </location>
</feature>
<feature type="transmembrane region" description="Helical" evidence="6">
    <location>
        <begin position="736"/>
        <end position="758"/>
    </location>
</feature>
<dbReference type="Proteomes" id="UP000789739">
    <property type="component" value="Unassembled WGS sequence"/>
</dbReference>
<dbReference type="GO" id="GO:0005886">
    <property type="term" value="C:plasma membrane"/>
    <property type="evidence" value="ECO:0007669"/>
    <property type="project" value="TreeGrafter"/>
</dbReference>
<keyword evidence="3" id="KW-0677">Repeat</keyword>
<keyword evidence="5 6" id="KW-0472">Membrane</keyword>
<dbReference type="EMBL" id="CAJVPI010000631">
    <property type="protein sequence ID" value="CAG8557654.1"/>
    <property type="molecule type" value="Genomic_DNA"/>
</dbReference>
<dbReference type="AlphaFoldDB" id="A0A9N9FUQ5"/>
<evidence type="ECO:0000256" key="3">
    <source>
        <dbReference type="ARBA" id="ARBA00022737"/>
    </source>
</evidence>
<dbReference type="Pfam" id="PF00520">
    <property type="entry name" value="Ion_trans"/>
    <property type="match status" value="1"/>
</dbReference>
<keyword evidence="4 6" id="KW-1133">Transmembrane helix</keyword>
<dbReference type="InterPro" id="IPR024862">
    <property type="entry name" value="TRPV"/>
</dbReference>
<dbReference type="GO" id="GO:0005216">
    <property type="term" value="F:monoatomic ion channel activity"/>
    <property type="evidence" value="ECO:0007669"/>
    <property type="project" value="InterPro"/>
</dbReference>
<reference evidence="8" key="1">
    <citation type="submission" date="2021-06" db="EMBL/GenBank/DDBJ databases">
        <authorList>
            <person name="Kallberg Y."/>
            <person name="Tangrot J."/>
            <person name="Rosling A."/>
        </authorList>
    </citation>
    <scope>NUCLEOTIDE SEQUENCE</scope>
    <source>
        <strain evidence="8">BR232B</strain>
    </source>
</reference>
<feature type="transmembrane region" description="Helical" evidence="6">
    <location>
        <begin position="896"/>
        <end position="915"/>
    </location>
</feature>
<dbReference type="InterPro" id="IPR005821">
    <property type="entry name" value="Ion_trans_dom"/>
</dbReference>
<gene>
    <name evidence="8" type="ORF">PBRASI_LOCUS5422</name>
</gene>
<evidence type="ECO:0000313" key="8">
    <source>
        <dbReference type="EMBL" id="CAG8557654.1"/>
    </source>
</evidence>
<feature type="transmembrane region" description="Helical" evidence="6">
    <location>
        <begin position="959"/>
        <end position="981"/>
    </location>
</feature>
<evidence type="ECO:0000256" key="1">
    <source>
        <dbReference type="ARBA" id="ARBA00004141"/>
    </source>
</evidence>
<organism evidence="8 9">
    <name type="scientific">Paraglomus brasilianum</name>
    <dbReference type="NCBI Taxonomy" id="144538"/>
    <lineage>
        <taxon>Eukaryota</taxon>
        <taxon>Fungi</taxon>
        <taxon>Fungi incertae sedis</taxon>
        <taxon>Mucoromycota</taxon>
        <taxon>Glomeromycotina</taxon>
        <taxon>Glomeromycetes</taxon>
        <taxon>Paraglomerales</taxon>
        <taxon>Paraglomeraceae</taxon>
        <taxon>Paraglomus</taxon>
    </lineage>
</organism>
<dbReference type="GO" id="GO:0098703">
    <property type="term" value="P:calcium ion import across plasma membrane"/>
    <property type="evidence" value="ECO:0007669"/>
    <property type="project" value="TreeGrafter"/>
</dbReference>
<dbReference type="OrthoDB" id="2286055at2759"/>
<accession>A0A9N9FUQ5</accession>
<protein>
    <submittedName>
        <fullName evidence="8">5332_t:CDS:1</fullName>
    </submittedName>
</protein>
<feature type="transmembrane region" description="Helical" evidence="6">
    <location>
        <begin position="864"/>
        <end position="884"/>
    </location>
</feature>
<feature type="transmembrane region" description="Helical" evidence="6">
    <location>
        <begin position="829"/>
        <end position="849"/>
    </location>
</feature>
<dbReference type="InterPro" id="IPR036322">
    <property type="entry name" value="WD40_repeat_dom_sf"/>
</dbReference>
<evidence type="ECO:0000256" key="2">
    <source>
        <dbReference type="ARBA" id="ARBA00022692"/>
    </source>
</evidence>
<sequence length="1256" mass="145066">MSTPHEIIEIEEEQTDVQDTFEPSNTHNKFQLTDSLFINNNKRLKTEKKILFERHDMMAFSPSREHVAVWSEANNTVEIWFLENTGKPWINIAIVEVGEVSDTAPPKFCVSDDGYFLFREEIFSYDEKKGPVKLVPSILEVIDTKDSGNQYNTEKSDLVNSDSKNSNLSTVTAEFLPHGGIVVTTWFGIYRYLPGKNPQVWEGNPYYLTELPPDEFASNDSAYLLASNRLICCSEYNVRQYNASTGDFELQYWLCDERVSSLKQFLISPNEKLVALTQSFADKTISLSVYLMSAGLPIQTIYINRADESYFEYLEFVEVGDCIFLMSLSRNGLVAFWDPYSLTKNEQFSEPNPLGMINLSDHIKLLTWLPQKGFLVNNGLIVGYGCLGLETHSILRDYIKENLPRTVHLNDMEQAISKFVSNANSTDIRSKNEFKGQSVTWKFKDFDHLIATTNVNNEKSEINMGSYGKVVSASLIGDDLGILFNDYKYMKIVVLHKNDDQIELSYYCSIAKYEILPRAEIASRGILDMYTDIHSRGISRRRNDSKENECLGKLQEMIKNGYKLKMNIKHLLRNKQPTPDDSCKVYERNNSLVQRLLLPRNLALYGETIMKVAIMLGDLAIIEHIIQQCIDLFYRYSLQYIGYLDIVTVCLPELSPCYPDQVSYFLSKTTLINSPNFKSIGIRSYSPLTGHLTPFIRTFDCQESIASSHFTLEERLSIMELERSVNTKSRSRWQQMYQYLLALIILAKHITIWFFCLFTKRYNGQRTCTLMTGLTKFYSYPKQYSFLRDYFFPSASPFVESIYSKKFRLYETWDGEVIVNFKWKAFGRAYYLFIGSMFLIMFLCFTIGVTKTDDDISPDNRYRLLWASSALAIWHLLFEIRQFIWRPWKYLLSPWNWIDSGAYAFVLFTASLWLYDGEGPTSATALSILLLWLKLLLFIRPFEYFGIYMAIIIGVAEKVFSFLVILGFMVLGFAHAFFVLLRPQAGSSLSTPPNPDNTDDNNPWSLTTNYNAVDENGAISSTSSLIQTPDVNTNPYAWFDTSLLAVYRFMSGDWGALLNWNMRENHALAIMSVMFSFFTVIYLLNLFIGLLSSAINEFDERSSYLSQKAEVLAEIELFYLLPHQRRKKSWFPDILYYKANASSLRKVIKDKINDNPKYLNTIPRHIARIAESLEFELPEIEEMQHISMHKYLRYYGLNGMIKSPGMKDSCEFFASPQPSPRVDAFKKAEQEAWFHYSDICQCAERPPRDNLPMCPF</sequence>
<feature type="domain" description="Ion transport" evidence="7">
    <location>
        <begin position="832"/>
        <end position="1102"/>
    </location>
</feature>
<evidence type="ECO:0000313" key="9">
    <source>
        <dbReference type="Proteomes" id="UP000789739"/>
    </source>
</evidence>
<keyword evidence="2 6" id="KW-0812">Transmembrane</keyword>
<evidence type="ECO:0000256" key="5">
    <source>
        <dbReference type="ARBA" id="ARBA00023136"/>
    </source>
</evidence>
<evidence type="ECO:0000256" key="6">
    <source>
        <dbReference type="SAM" id="Phobius"/>
    </source>
</evidence>
<comment type="caution">
    <text evidence="8">The sequence shown here is derived from an EMBL/GenBank/DDBJ whole genome shotgun (WGS) entry which is preliminary data.</text>
</comment>
<dbReference type="PANTHER" id="PTHR10582:SF2">
    <property type="entry name" value="INACTIVE"/>
    <property type="match status" value="1"/>
</dbReference>
<comment type="subcellular location">
    <subcellularLocation>
        <location evidence="1">Membrane</location>
        <topology evidence="1">Multi-pass membrane protein</topology>
    </subcellularLocation>
</comment>
<proteinExistence type="predicted"/>
<dbReference type="SUPFAM" id="SSF50978">
    <property type="entry name" value="WD40 repeat-like"/>
    <property type="match status" value="1"/>
</dbReference>
<dbReference type="PANTHER" id="PTHR10582">
    <property type="entry name" value="TRANSIENT RECEPTOR POTENTIAL ION CHANNEL PROTEIN"/>
    <property type="match status" value="1"/>
</dbReference>
<keyword evidence="9" id="KW-1185">Reference proteome</keyword>